<dbReference type="Proteomes" id="UP000182379">
    <property type="component" value="Unassembled WGS sequence"/>
</dbReference>
<dbReference type="Gene3D" id="1.10.12.10">
    <property type="entry name" value="Lyase 2-enoyl-coa Hydratase, Chain A, domain 2"/>
    <property type="match status" value="1"/>
</dbReference>
<dbReference type="RefSeq" id="WP_012938819.1">
    <property type="nucleotide sequence ID" value="NZ_CALAKB010000034.1"/>
</dbReference>
<dbReference type="PANTHER" id="PTHR11941">
    <property type="entry name" value="ENOYL-COA HYDRATASE-RELATED"/>
    <property type="match status" value="1"/>
</dbReference>
<protein>
    <submittedName>
        <fullName evidence="4">Enoyl-CoA hydratase</fullName>
    </submittedName>
</protein>
<dbReference type="AlphaFoldDB" id="A0A1H2TGJ0"/>
<dbReference type="InterPro" id="IPR001753">
    <property type="entry name" value="Enoyl-CoA_hydra/iso"/>
</dbReference>
<proteinExistence type="inferred from homology"/>
<comment type="similarity">
    <text evidence="1 3">Belongs to the enoyl-CoA hydratase/isomerase family.</text>
</comment>
<keyword evidence="2" id="KW-0456">Lyase</keyword>
<dbReference type="InterPro" id="IPR014748">
    <property type="entry name" value="Enoyl-CoA_hydra_C"/>
</dbReference>
<reference evidence="4 5" key="1">
    <citation type="submission" date="2016-10" db="EMBL/GenBank/DDBJ databases">
        <authorList>
            <person name="Varghese N."/>
            <person name="Submissions S."/>
        </authorList>
    </citation>
    <scope>NUCLEOTIDE SEQUENCE [LARGE SCALE GENOMIC DNA]</scope>
    <source>
        <strain evidence="4 5">WCC6</strain>
    </source>
</reference>
<name>A0A1H2TGJ0_ACIFE</name>
<comment type="caution">
    <text evidence="4">The sequence shown here is derived from an EMBL/GenBank/DDBJ whole genome shotgun (WGS) entry which is preliminary data.</text>
</comment>
<evidence type="ECO:0000256" key="1">
    <source>
        <dbReference type="ARBA" id="ARBA00005254"/>
    </source>
</evidence>
<dbReference type="Gene3D" id="3.90.226.10">
    <property type="entry name" value="2-enoyl-CoA Hydratase, Chain A, domain 1"/>
    <property type="match status" value="1"/>
</dbReference>
<organism evidence="4 5">
    <name type="scientific">Acidaminococcus fermentans</name>
    <dbReference type="NCBI Taxonomy" id="905"/>
    <lineage>
        <taxon>Bacteria</taxon>
        <taxon>Bacillati</taxon>
        <taxon>Bacillota</taxon>
        <taxon>Negativicutes</taxon>
        <taxon>Acidaminococcales</taxon>
        <taxon>Acidaminococcaceae</taxon>
        <taxon>Acidaminococcus</taxon>
    </lineage>
</organism>
<dbReference type="PROSITE" id="PS00166">
    <property type="entry name" value="ENOYL_COA_HYDRATASE"/>
    <property type="match status" value="1"/>
</dbReference>
<dbReference type="CDD" id="cd06558">
    <property type="entry name" value="crotonase-like"/>
    <property type="match status" value="1"/>
</dbReference>
<dbReference type="FunFam" id="3.90.226.10:FF:000009">
    <property type="entry name" value="Carnitinyl-CoA dehydratase"/>
    <property type="match status" value="1"/>
</dbReference>
<evidence type="ECO:0000313" key="5">
    <source>
        <dbReference type="Proteomes" id="UP000182379"/>
    </source>
</evidence>
<dbReference type="PANTHER" id="PTHR11941:SF54">
    <property type="entry name" value="ENOYL-COA HYDRATASE, MITOCHONDRIAL"/>
    <property type="match status" value="1"/>
</dbReference>
<dbReference type="FunFam" id="1.10.12.10:FF:000001">
    <property type="entry name" value="Probable enoyl-CoA hydratase, mitochondrial"/>
    <property type="match status" value="1"/>
</dbReference>
<dbReference type="GO" id="GO:0006635">
    <property type="term" value="P:fatty acid beta-oxidation"/>
    <property type="evidence" value="ECO:0007669"/>
    <property type="project" value="TreeGrafter"/>
</dbReference>
<dbReference type="GeneID" id="78335170"/>
<dbReference type="InterPro" id="IPR029045">
    <property type="entry name" value="ClpP/crotonase-like_dom_sf"/>
</dbReference>
<evidence type="ECO:0000256" key="2">
    <source>
        <dbReference type="ARBA" id="ARBA00023239"/>
    </source>
</evidence>
<sequence>MTYEYKNLLVEIQDDGVTTVSVNRPKFLNALDTPTLEEMKDCFGKLATDPAVKAVIIRGAGEKAFVAGADLKAMSTMTAVEGRDFSNLGHEVFDAIEKLPVVAVAAVNGYALGGGCELALACDFRFASTTAKFGQPEVNYGIIPGFGGSQRLARLIGKGYAKEMIYTGAMVDAEEAHRIGLVNRVVEPEQLIPTCEEVCRKIMKKAPIAIASAKDAINRGLSMDLESGLSYEAQVFGTCFATLDQKEGMKAFLEKRKPVFMNK</sequence>
<dbReference type="Pfam" id="PF00378">
    <property type="entry name" value="ECH_1"/>
    <property type="match status" value="1"/>
</dbReference>
<gene>
    <name evidence="4" type="ORF">SAMN05216495_101225</name>
</gene>
<dbReference type="OMA" id="FCDARED"/>
<evidence type="ECO:0000256" key="3">
    <source>
        <dbReference type="RuleBase" id="RU003707"/>
    </source>
</evidence>
<evidence type="ECO:0000313" key="4">
    <source>
        <dbReference type="EMBL" id="SDW43086.1"/>
    </source>
</evidence>
<accession>A0A1H2TGJ0</accession>
<dbReference type="InterPro" id="IPR018376">
    <property type="entry name" value="Enoyl-CoA_hyd/isom_CS"/>
</dbReference>
<dbReference type="EMBL" id="FNOP01000001">
    <property type="protein sequence ID" value="SDW43086.1"/>
    <property type="molecule type" value="Genomic_DNA"/>
</dbReference>
<dbReference type="GO" id="GO:0016836">
    <property type="term" value="F:hydro-lyase activity"/>
    <property type="evidence" value="ECO:0007669"/>
    <property type="project" value="UniProtKB-ARBA"/>
</dbReference>
<dbReference type="SUPFAM" id="SSF52096">
    <property type="entry name" value="ClpP/crotonase"/>
    <property type="match status" value="1"/>
</dbReference>